<sequence length="159" mass="17617">MKSWDQIHVPVFPQNPLRHISYFSIESAFSPRLKKLLPARVSFYVNTVSPVIGHLGKPEWPQVTGFALPEIDHDHLYLVCCAENVWSTGPWAFVLGLWAGSFICFESEPRNGGREKAEEVQRWEGVDVSSERPAGSARLGAALHSDLSDPPPALLNGPT</sequence>
<organism evidence="1 2">
    <name type="scientific">Rangifer tarandus platyrhynchus</name>
    <name type="common">Svalbard reindeer</name>
    <dbReference type="NCBI Taxonomy" id="3082113"/>
    <lineage>
        <taxon>Eukaryota</taxon>
        <taxon>Metazoa</taxon>
        <taxon>Chordata</taxon>
        <taxon>Craniata</taxon>
        <taxon>Vertebrata</taxon>
        <taxon>Euteleostomi</taxon>
        <taxon>Mammalia</taxon>
        <taxon>Eutheria</taxon>
        <taxon>Laurasiatheria</taxon>
        <taxon>Artiodactyla</taxon>
        <taxon>Ruminantia</taxon>
        <taxon>Pecora</taxon>
        <taxon>Cervidae</taxon>
        <taxon>Odocoileinae</taxon>
        <taxon>Rangifer</taxon>
    </lineage>
</organism>
<protein>
    <submittedName>
        <fullName evidence="1">Uncharacterized protein</fullName>
    </submittedName>
</protein>
<evidence type="ECO:0000313" key="1">
    <source>
        <dbReference type="EMBL" id="CAN0501120.1"/>
    </source>
</evidence>
<dbReference type="Proteomes" id="UP001162501">
    <property type="component" value="Chromosome 34"/>
</dbReference>
<dbReference type="EMBL" id="OZ243562">
    <property type="protein sequence ID" value="CAN0501120.1"/>
    <property type="molecule type" value="Genomic_DNA"/>
</dbReference>
<reference evidence="1" key="1">
    <citation type="submission" date="2025-03" db="EMBL/GenBank/DDBJ databases">
        <authorList>
            <consortium name="ELIXIR-Norway"/>
            <consortium name="Elixir Norway"/>
        </authorList>
    </citation>
    <scope>NUCLEOTIDE SEQUENCE</scope>
</reference>
<gene>
    <name evidence="1" type="ORF">MRATA1EN22A_LOCUS22307</name>
</gene>
<proteinExistence type="predicted"/>
<accession>A0ACB1MJT7</accession>
<name>A0ACB1MJT7_RANTA</name>
<evidence type="ECO:0000313" key="2">
    <source>
        <dbReference type="Proteomes" id="UP001162501"/>
    </source>
</evidence>